<name>A0A974S1T2_PERPY</name>
<organism evidence="2 3">
    <name type="scientific">Peribacillus psychrosaccharolyticus</name>
    <name type="common">Bacillus psychrosaccharolyticus</name>
    <dbReference type="NCBI Taxonomy" id="1407"/>
    <lineage>
        <taxon>Bacteria</taxon>
        <taxon>Bacillati</taxon>
        <taxon>Bacillota</taxon>
        <taxon>Bacilli</taxon>
        <taxon>Bacillales</taxon>
        <taxon>Bacillaceae</taxon>
        <taxon>Peribacillus</taxon>
    </lineage>
</organism>
<feature type="transmembrane region" description="Helical" evidence="1">
    <location>
        <begin position="53"/>
        <end position="71"/>
    </location>
</feature>
<proteinExistence type="predicted"/>
<dbReference type="KEGG" id="ppsr:I6J18_01320"/>
<keyword evidence="1" id="KW-0472">Membrane</keyword>
<dbReference type="RefSeq" id="WP_040375443.1">
    <property type="nucleotide sequence ID" value="NZ_CP068053.1"/>
</dbReference>
<keyword evidence="3" id="KW-1185">Reference proteome</keyword>
<accession>A0A974S1T2</accession>
<gene>
    <name evidence="2" type="ORF">I6J18_01320</name>
</gene>
<evidence type="ECO:0000256" key="1">
    <source>
        <dbReference type="SAM" id="Phobius"/>
    </source>
</evidence>
<evidence type="ECO:0000313" key="2">
    <source>
        <dbReference type="EMBL" id="QQT00610.1"/>
    </source>
</evidence>
<reference evidence="2 3" key="1">
    <citation type="submission" date="2021-01" db="EMBL/GenBank/DDBJ databases">
        <title>FDA dAtabase for Regulatory Grade micrObial Sequences (FDA-ARGOS): Supporting development and validation of Infectious Disease Dx tests.</title>
        <authorList>
            <person name="Nelson B."/>
            <person name="Plummer A."/>
            <person name="Tallon L."/>
            <person name="Sadzewicz L."/>
            <person name="Zhao X."/>
            <person name="Boylan J."/>
            <person name="Ott S."/>
            <person name="Bowen H."/>
            <person name="Vavikolanu K."/>
            <person name="Mehta A."/>
            <person name="Aluvathingal J."/>
            <person name="Nadendla S."/>
            <person name="Myers T."/>
            <person name="Yan Y."/>
            <person name="Sichtig H."/>
        </authorList>
    </citation>
    <scope>NUCLEOTIDE SEQUENCE [LARGE SCALE GENOMIC DNA]</scope>
    <source>
        <strain evidence="2 3">FDAARGOS_1161</strain>
    </source>
</reference>
<keyword evidence="1" id="KW-0812">Transmembrane</keyword>
<feature type="transmembrane region" description="Helical" evidence="1">
    <location>
        <begin position="92"/>
        <end position="112"/>
    </location>
</feature>
<dbReference type="Proteomes" id="UP000595254">
    <property type="component" value="Chromosome"/>
</dbReference>
<dbReference type="AlphaFoldDB" id="A0A974S1T2"/>
<evidence type="ECO:0000313" key="3">
    <source>
        <dbReference type="Proteomes" id="UP000595254"/>
    </source>
</evidence>
<keyword evidence="1" id="KW-1133">Transmembrane helix</keyword>
<protein>
    <submittedName>
        <fullName evidence="2">Uncharacterized protein</fullName>
    </submittedName>
</protein>
<dbReference type="EMBL" id="CP068053">
    <property type="protein sequence ID" value="QQT00610.1"/>
    <property type="molecule type" value="Genomic_DNA"/>
</dbReference>
<sequence>MAAKDASEKGKWWRFSLLLILFASLWFFLFYWINRQINYTADVLFYGTTASSYWVFFISAVLYGITTWGIYYTIKQAMHEKSFQSFKKGTQFIMTLAGIPLLISLPFLYLGVTHALVISEEKIQFESFWSLKETEYSWEEDVQGVVIDYSITTTTKIPHKRHFNGRYILHFKDGKKIDMWEGVLEGNLSSMKKIDRTIKKKQIPFTVRKVLTQEEVDEFFNQKDSEIIHDFYSR</sequence>
<feature type="transmembrane region" description="Helical" evidence="1">
    <location>
        <begin position="12"/>
        <end position="33"/>
    </location>
</feature>